<evidence type="ECO:0000256" key="3">
    <source>
        <dbReference type="ARBA" id="ARBA00022741"/>
    </source>
</evidence>
<keyword evidence="4 6" id="KW-0067">ATP-binding</keyword>
<evidence type="ECO:0000256" key="2">
    <source>
        <dbReference type="ARBA" id="ARBA00022448"/>
    </source>
</evidence>
<dbReference type="InterPro" id="IPR027417">
    <property type="entry name" value="P-loop_NTPase"/>
</dbReference>
<evidence type="ECO:0000313" key="6">
    <source>
        <dbReference type="EMBL" id="VFB15654.1"/>
    </source>
</evidence>
<dbReference type="GO" id="GO:0016887">
    <property type="term" value="F:ATP hydrolysis activity"/>
    <property type="evidence" value="ECO:0007669"/>
    <property type="project" value="InterPro"/>
</dbReference>
<dbReference type="GO" id="GO:0005524">
    <property type="term" value="F:ATP binding"/>
    <property type="evidence" value="ECO:0007669"/>
    <property type="project" value="UniProtKB-KW"/>
</dbReference>
<keyword evidence="2" id="KW-0813">Transport</keyword>
<keyword evidence="6" id="KW-0378">Hydrolase</keyword>
<dbReference type="FunFam" id="3.40.50.300:FF:000016">
    <property type="entry name" value="Oligopeptide ABC transporter ATP-binding component"/>
    <property type="match status" value="1"/>
</dbReference>
<dbReference type="GO" id="GO:0055085">
    <property type="term" value="P:transmembrane transport"/>
    <property type="evidence" value="ECO:0007669"/>
    <property type="project" value="UniProtKB-ARBA"/>
</dbReference>
<dbReference type="PANTHER" id="PTHR43776">
    <property type="entry name" value="TRANSPORT ATP-BINDING PROTEIN"/>
    <property type="match status" value="1"/>
</dbReference>
<dbReference type="SUPFAM" id="SSF52540">
    <property type="entry name" value="P-loop containing nucleoside triphosphate hydrolases"/>
    <property type="match status" value="1"/>
</dbReference>
<keyword evidence="7" id="KW-1185">Reference proteome</keyword>
<dbReference type="EMBL" id="CAACYI010000001">
    <property type="protein sequence ID" value="VFB15654.1"/>
    <property type="molecule type" value="Genomic_DNA"/>
</dbReference>
<protein>
    <submittedName>
        <fullName evidence="6">Glutathione import ATP-binding protein GsiA</fullName>
        <ecNumber evidence="6">3.6.3.-</ecNumber>
    </submittedName>
</protein>
<gene>
    <name evidence="6" type="primary">gsiA_2</name>
    <name evidence="6" type="ORF">NCTC13150_00153</name>
</gene>
<dbReference type="PROSITE" id="PS50893">
    <property type="entry name" value="ABC_TRANSPORTER_2"/>
    <property type="match status" value="1"/>
</dbReference>
<feature type="domain" description="ABC transporter" evidence="5">
    <location>
        <begin position="6"/>
        <end position="255"/>
    </location>
</feature>
<dbReference type="EC" id="3.6.3.-" evidence="6"/>
<dbReference type="RefSeq" id="WP_072470283.1">
    <property type="nucleotide sequence ID" value="NZ_CAACYI010000001.1"/>
</dbReference>
<dbReference type="InterPro" id="IPR003439">
    <property type="entry name" value="ABC_transporter-like_ATP-bd"/>
</dbReference>
<organism evidence="6 7">
    <name type="scientific">Urinicoccus massiliensis</name>
    <dbReference type="NCBI Taxonomy" id="1723382"/>
    <lineage>
        <taxon>Bacteria</taxon>
        <taxon>Bacillati</taxon>
        <taxon>Bacillota</taxon>
        <taxon>Tissierellia</taxon>
        <taxon>Tissierellales</taxon>
        <taxon>Peptoniphilaceae</taxon>
        <taxon>Urinicoccus</taxon>
    </lineage>
</organism>
<name>A0A8H2M301_9FIRM</name>
<dbReference type="PANTHER" id="PTHR43776:SF7">
    <property type="entry name" value="D,D-DIPEPTIDE TRANSPORT ATP-BINDING PROTEIN DDPF-RELATED"/>
    <property type="match status" value="1"/>
</dbReference>
<evidence type="ECO:0000313" key="7">
    <source>
        <dbReference type="Proteomes" id="UP000377798"/>
    </source>
</evidence>
<dbReference type="Pfam" id="PF00005">
    <property type="entry name" value="ABC_tran"/>
    <property type="match status" value="1"/>
</dbReference>
<proteinExistence type="inferred from homology"/>
<keyword evidence="3" id="KW-0547">Nucleotide-binding</keyword>
<dbReference type="AlphaFoldDB" id="A0A8H2M301"/>
<comment type="similarity">
    <text evidence="1">Belongs to the ABC transporter superfamily.</text>
</comment>
<dbReference type="InterPro" id="IPR050319">
    <property type="entry name" value="ABC_transp_ATP-bind"/>
</dbReference>
<reference evidence="6 7" key="1">
    <citation type="submission" date="2019-02" db="EMBL/GenBank/DDBJ databases">
        <authorList>
            <consortium name="Pathogen Informatics"/>
        </authorList>
    </citation>
    <scope>NUCLEOTIDE SEQUENCE [LARGE SCALE GENOMIC DNA]</scope>
    <source>
        <strain evidence="6 7">3012STDY7089603</strain>
    </source>
</reference>
<comment type="caution">
    <text evidence="6">The sequence shown here is derived from an EMBL/GenBank/DDBJ whole genome shotgun (WGS) entry which is preliminary data.</text>
</comment>
<dbReference type="SMART" id="SM00382">
    <property type="entry name" value="AAA"/>
    <property type="match status" value="1"/>
</dbReference>
<evidence type="ECO:0000259" key="5">
    <source>
        <dbReference type="PROSITE" id="PS50893"/>
    </source>
</evidence>
<dbReference type="InterPro" id="IPR017871">
    <property type="entry name" value="ABC_transporter-like_CS"/>
</dbReference>
<dbReference type="Gene3D" id="3.40.50.300">
    <property type="entry name" value="P-loop containing nucleotide triphosphate hydrolases"/>
    <property type="match status" value="1"/>
</dbReference>
<evidence type="ECO:0000256" key="1">
    <source>
        <dbReference type="ARBA" id="ARBA00005417"/>
    </source>
</evidence>
<sequence>MTKSLLEVENLTKKFTLGKKLFGQKEELLAVDNVSFSLDQGKTLGIVGESGSGKSTLARCIIGLYREVQGKILFDGQDLVTLSKKDFRKVRPRIQMVFQDPYSSLNPRFSAGNMILESLRNMPGRVQGDPRERVKETMELCGLSSSYYNRYPHEFSGGQRQRISIARALVTQPDLVILDEPTSALDVSIQAQIIDLLKDLQKEFSLTYLFISHDLAVVANLCHHVAVMEKGKIVERGSRDEIFIHPQEDYTKKLLRAIPVDHPSKRKASFICAQEEN</sequence>
<dbReference type="InterPro" id="IPR003593">
    <property type="entry name" value="AAA+_ATPase"/>
</dbReference>
<dbReference type="Proteomes" id="UP000377798">
    <property type="component" value="Unassembled WGS sequence"/>
</dbReference>
<dbReference type="CDD" id="cd03257">
    <property type="entry name" value="ABC_NikE_OppD_transporters"/>
    <property type="match status" value="1"/>
</dbReference>
<accession>A0A8H2M301</accession>
<evidence type="ECO:0000256" key="4">
    <source>
        <dbReference type="ARBA" id="ARBA00022840"/>
    </source>
</evidence>
<dbReference type="PROSITE" id="PS00211">
    <property type="entry name" value="ABC_TRANSPORTER_1"/>
    <property type="match status" value="1"/>
</dbReference>